<feature type="active site" description="Proton acceptor" evidence="7">
    <location>
        <position position="224"/>
    </location>
</feature>
<evidence type="ECO:0000256" key="4">
    <source>
        <dbReference type="ARBA" id="ARBA00022741"/>
    </source>
</evidence>
<keyword evidence="7 8" id="KW-0119">Carbohydrate metabolism</keyword>
<keyword evidence="5 7" id="KW-0418">Kinase</keyword>
<dbReference type="EMBL" id="JAVLVT010000001">
    <property type="protein sequence ID" value="MDS1268850.1"/>
    <property type="molecule type" value="Genomic_DNA"/>
</dbReference>
<evidence type="ECO:0000256" key="8">
    <source>
        <dbReference type="RuleBase" id="RU364073"/>
    </source>
</evidence>
<evidence type="ECO:0000256" key="7">
    <source>
        <dbReference type="HAMAP-Rule" id="MF_02220"/>
    </source>
</evidence>
<organism evidence="11 12">
    <name type="scientific">Lipingzhangella rawalii</name>
    <dbReference type="NCBI Taxonomy" id="2055835"/>
    <lineage>
        <taxon>Bacteria</taxon>
        <taxon>Bacillati</taxon>
        <taxon>Actinomycetota</taxon>
        <taxon>Actinomycetes</taxon>
        <taxon>Streptosporangiales</taxon>
        <taxon>Nocardiopsidaceae</taxon>
        <taxon>Lipingzhangella</taxon>
    </lineage>
</organism>
<comment type="catalytic activity">
    <reaction evidence="7 8">
        <text>D-xylulose + ATP = D-xylulose 5-phosphate + ADP + H(+)</text>
        <dbReference type="Rhea" id="RHEA:10964"/>
        <dbReference type="ChEBI" id="CHEBI:15378"/>
        <dbReference type="ChEBI" id="CHEBI:17140"/>
        <dbReference type="ChEBI" id="CHEBI:30616"/>
        <dbReference type="ChEBI" id="CHEBI:57737"/>
        <dbReference type="ChEBI" id="CHEBI:456216"/>
        <dbReference type="EC" id="2.7.1.17"/>
    </reaction>
</comment>
<comment type="caution">
    <text evidence="11">The sequence shown here is derived from an EMBL/GenBank/DDBJ whole genome shotgun (WGS) entry which is preliminary data.</text>
</comment>
<gene>
    <name evidence="7 8 11" type="primary">xylB</name>
    <name evidence="11" type="ORF">RIF23_00925</name>
</gene>
<evidence type="ECO:0000256" key="3">
    <source>
        <dbReference type="ARBA" id="ARBA00022679"/>
    </source>
</evidence>
<dbReference type="HAMAP" id="MF_02220">
    <property type="entry name" value="XylB"/>
    <property type="match status" value="1"/>
</dbReference>
<dbReference type="PANTHER" id="PTHR43095:SF5">
    <property type="entry name" value="XYLULOSE KINASE"/>
    <property type="match status" value="1"/>
</dbReference>
<accession>A0ABU2H202</accession>
<dbReference type="RefSeq" id="WP_310911194.1">
    <property type="nucleotide sequence ID" value="NZ_JAVLVT010000001.1"/>
</dbReference>
<dbReference type="InterPro" id="IPR006000">
    <property type="entry name" value="Xylulokinase"/>
</dbReference>
<dbReference type="InterPro" id="IPR043129">
    <property type="entry name" value="ATPase_NBD"/>
</dbReference>
<dbReference type="Pfam" id="PF00370">
    <property type="entry name" value="FGGY_N"/>
    <property type="match status" value="1"/>
</dbReference>
<evidence type="ECO:0000256" key="6">
    <source>
        <dbReference type="ARBA" id="ARBA00022840"/>
    </source>
</evidence>
<dbReference type="PANTHER" id="PTHR43095">
    <property type="entry name" value="SUGAR KINASE"/>
    <property type="match status" value="1"/>
</dbReference>
<evidence type="ECO:0000313" key="11">
    <source>
        <dbReference type="EMBL" id="MDS1268850.1"/>
    </source>
</evidence>
<dbReference type="NCBIfam" id="TIGR01312">
    <property type="entry name" value="XylB"/>
    <property type="match status" value="1"/>
</dbReference>
<dbReference type="InterPro" id="IPR018484">
    <property type="entry name" value="FGGY_N"/>
</dbReference>
<feature type="domain" description="Carbohydrate kinase FGGY N-terminal" evidence="9">
    <location>
        <begin position="4"/>
        <end position="185"/>
    </location>
</feature>
<feature type="domain" description="Carbohydrate kinase FGGY C-terminal" evidence="10">
    <location>
        <begin position="242"/>
        <end position="423"/>
    </location>
</feature>
<protein>
    <recommendedName>
        <fullName evidence="7 8">Xylulose kinase</fullName>
        <shortName evidence="7 8">Xylulokinase</shortName>
        <ecNumber evidence="7 8">2.7.1.17</ecNumber>
    </recommendedName>
</protein>
<keyword evidence="6 7" id="KW-0067">ATP-binding</keyword>
<comment type="function">
    <text evidence="7">Catalyzes the phosphorylation of D-xylulose to D-xylulose 5-phosphate.</text>
</comment>
<evidence type="ECO:0000259" key="9">
    <source>
        <dbReference type="Pfam" id="PF00370"/>
    </source>
</evidence>
<dbReference type="Proteomes" id="UP001250214">
    <property type="component" value="Unassembled WGS sequence"/>
</dbReference>
<dbReference type="PIRSF" id="PIRSF000538">
    <property type="entry name" value="GlpK"/>
    <property type="match status" value="1"/>
</dbReference>
<evidence type="ECO:0000259" key="10">
    <source>
        <dbReference type="Pfam" id="PF02782"/>
    </source>
</evidence>
<feature type="binding site" evidence="7">
    <location>
        <begin position="70"/>
        <end position="71"/>
    </location>
    <ligand>
        <name>substrate</name>
    </ligand>
</feature>
<evidence type="ECO:0000313" key="12">
    <source>
        <dbReference type="Proteomes" id="UP001250214"/>
    </source>
</evidence>
<feature type="site" description="Important for activity" evidence="7">
    <location>
        <position position="8"/>
    </location>
</feature>
<dbReference type="InterPro" id="IPR000577">
    <property type="entry name" value="Carb_kinase_FGGY"/>
</dbReference>
<evidence type="ECO:0000256" key="2">
    <source>
        <dbReference type="ARBA" id="ARBA00022629"/>
    </source>
</evidence>
<evidence type="ECO:0000256" key="5">
    <source>
        <dbReference type="ARBA" id="ARBA00022777"/>
    </source>
</evidence>
<dbReference type="EC" id="2.7.1.17" evidence="7 8"/>
<dbReference type="InterPro" id="IPR050406">
    <property type="entry name" value="FGGY_Carb_Kinase"/>
</dbReference>
<dbReference type="Pfam" id="PF02782">
    <property type="entry name" value="FGGY_C"/>
    <property type="match status" value="1"/>
</dbReference>
<comment type="similarity">
    <text evidence="1 7 8">Belongs to the FGGY kinase family.</text>
</comment>
<reference evidence="12" key="1">
    <citation type="submission" date="2023-07" db="EMBL/GenBank/DDBJ databases">
        <title>Novel species in the genus Lipingzhangella isolated from Sambhar Salt Lake.</title>
        <authorList>
            <person name="Jiya N."/>
            <person name="Kajale S."/>
            <person name="Sharma A."/>
        </authorList>
    </citation>
    <scope>NUCLEOTIDE SEQUENCE [LARGE SCALE GENOMIC DNA]</scope>
    <source>
        <strain evidence="12">LS1_29</strain>
    </source>
</reference>
<name>A0ABU2H202_9ACTN</name>
<evidence type="ECO:0000256" key="1">
    <source>
        <dbReference type="ARBA" id="ARBA00009156"/>
    </source>
</evidence>
<keyword evidence="4 7" id="KW-0547">Nucleotide-binding</keyword>
<dbReference type="CDD" id="cd07809">
    <property type="entry name" value="ASKHA_NBD_FGGY_BaXK-like"/>
    <property type="match status" value="1"/>
</dbReference>
<dbReference type="InterPro" id="IPR018485">
    <property type="entry name" value="FGGY_C"/>
</dbReference>
<keyword evidence="2 7" id="KW-0859">Xylose metabolism</keyword>
<dbReference type="GO" id="GO:0004856">
    <property type="term" value="F:D-xylulokinase activity"/>
    <property type="evidence" value="ECO:0007669"/>
    <property type="project" value="UniProtKB-EC"/>
</dbReference>
<dbReference type="Gene3D" id="3.30.420.40">
    <property type="match status" value="2"/>
</dbReference>
<keyword evidence="3 7" id="KW-0808">Transferase</keyword>
<keyword evidence="12" id="KW-1185">Reference proteome</keyword>
<proteinExistence type="inferred from homology"/>
<sequence>MPLVAGIDSSTQSTKIVVCHAGDGTLVRQAQAPHPDGTEIHPDTWWQALTQACAGGLLEDVAAISVAAQQHGMIVLDEDDRVIRPSLLWNDTRSAQATEELIAELGGPAMWAEAVGSVPAPSFTVTKLRWLADTEPEHARRAQTVLLPHDWITKQFTGVAVTDRGDASGTGYYSASEGYRPDLIRMAFGRELSVPRVAAPSESLPRRHHRDLFPGDLVAAGTGDNMAAALAVDPQPGDIVVSIGTSGTAFAATGAVPSDPSGTIAGFADATGQYLPLVCTLNAARVPEVASALLGTRRAEFDRLALQAKPGAQGLTLLPYLAGERTPNLPQATGHLAGVTTDNLTPQNLARAFCEGMLCGLADAVDALGDHGVPVERILLIGGGARSVALRTIAPQILQRPVLVPEDREYVAVGAARQAAWALAGSDRPPDWGSIRGAEVHEADPLPHIRERYAATRASVTFANR</sequence>
<dbReference type="SUPFAM" id="SSF53067">
    <property type="entry name" value="Actin-like ATPase domain"/>
    <property type="match status" value="2"/>
</dbReference>